<gene>
    <name evidence="2" type="ORF">GA0070620_4387</name>
</gene>
<organism evidence="2 3">
    <name type="scientific">Micromonospora krabiensis</name>
    <dbReference type="NCBI Taxonomy" id="307121"/>
    <lineage>
        <taxon>Bacteria</taxon>
        <taxon>Bacillati</taxon>
        <taxon>Actinomycetota</taxon>
        <taxon>Actinomycetes</taxon>
        <taxon>Micromonosporales</taxon>
        <taxon>Micromonosporaceae</taxon>
        <taxon>Micromonospora</taxon>
    </lineage>
</organism>
<reference evidence="3" key="1">
    <citation type="submission" date="2016-06" db="EMBL/GenBank/DDBJ databases">
        <authorList>
            <person name="Varghese N."/>
        </authorList>
    </citation>
    <scope>NUCLEOTIDE SEQUENCE [LARGE SCALE GENOMIC DNA]</scope>
    <source>
        <strain evidence="3">DSM 45344</strain>
    </source>
</reference>
<dbReference type="Pfam" id="PF04149">
    <property type="entry name" value="DUF397"/>
    <property type="match status" value="1"/>
</dbReference>
<feature type="domain" description="DUF397" evidence="1">
    <location>
        <begin position="15"/>
        <end position="68"/>
    </location>
</feature>
<protein>
    <recommendedName>
        <fullName evidence="1">DUF397 domain-containing protein</fullName>
    </recommendedName>
</protein>
<evidence type="ECO:0000259" key="1">
    <source>
        <dbReference type="Pfam" id="PF04149"/>
    </source>
</evidence>
<name>A0A1C3N8B4_9ACTN</name>
<dbReference type="InterPro" id="IPR007278">
    <property type="entry name" value="DUF397"/>
</dbReference>
<dbReference type="PATRIC" id="fig|307121.4.peg.4482"/>
<evidence type="ECO:0000313" key="2">
    <source>
        <dbReference type="EMBL" id="SBV28830.1"/>
    </source>
</evidence>
<dbReference type="Proteomes" id="UP000199393">
    <property type="component" value="Chromosome I"/>
</dbReference>
<keyword evidence="3" id="KW-1185">Reference proteome</keyword>
<sequence>MEMATKRFSVNLTQATWFKSSKSGPNCDNCVEVAYVTGAVGVRDSKDKSGPALVFAPGDWRAFVTHAREGAFDPA</sequence>
<accession>A0A1C3N8B4</accession>
<dbReference type="EMBL" id="LT598496">
    <property type="protein sequence ID" value="SBV28830.1"/>
    <property type="molecule type" value="Genomic_DNA"/>
</dbReference>
<dbReference type="STRING" id="307121.GA0070620_4387"/>
<evidence type="ECO:0000313" key="3">
    <source>
        <dbReference type="Proteomes" id="UP000199393"/>
    </source>
</evidence>
<dbReference type="AlphaFoldDB" id="A0A1C3N8B4"/>
<proteinExistence type="predicted"/>